<reference evidence="2" key="1">
    <citation type="submission" date="2016-11" db="UniProtKB">
        <authorList>
            <consortium name="WormBaseParasite"/>
        </authorList>
    </citation>
    <scope>IDENTIFICATION</scope>
</reference>
<protein>
    <submittedName>
        <fullName evidence="2">Tudor domain-containing protein</fullName>
    </submittedName>
</protein>
<dbReference type="AlphaFoldDB" id="A0A1I8A6N2"/>
<organism evidence="1 2">
    <name type="scientific">Steinernema glaseri</name>
    <dbReference type="NCBI Taxonomy" id="37863"/>
    <lineage>
        <taxon>Eukaryota</taxon>
        <taxon>Metazoa</taxon>
        <taxon>Ecdysozoa</taxon>
        <taxon>Nematoda</taxon>
        <taxon>Chromadorea</taxon>
        <taxon>Rhabditida</taxon>
        <taxon>Tylenchina</taxon>
        <taxon>Panagrolaimomorpha</taxon>
        <taxon>Strongyloidoidea</taxon>
        <taxon>Steinernematidae</taxon>
        <taxon>Steinernema</taxon>
    </lineage>
</organism>
<keyword evidence="1" id="KW-1185">Reference proteome</keyword>
<proteinExistence type="predicted"/>
<evidence type="ECO:0000313" key="1">
    <source>
        <dbReference type="Proteomes" id="UP000095287"/>
    </source>
</evidence>
<accession>A0A1I8A6N2</accession>
<dbReference type="Proteomes" id="UP000095287">
    <property type="component" value="Unplaced"/>
</dbReference>
<evidence type="ECO:0000313" key="2">
    <source>
        <dbReference type="WBParaSite" id="L893_g33129.t1"/>
    </source>
</evidence>
<sequence length="264" mass="30560">MKLLFKIAAKKILVQELPIYADSLPKTVLINCQRYAKMLVFYDYCSSIPIPPLPTVPEECFVFYENVDINFPRTFDRAEKVMDPVAIFMYYVELGNLEGVRRLWSRLDDHQKVRIYNCNDEVVIFLADYFETGVALPGNSLVSIHGKAKFKNFNTCAFIFKLYPVPTRGFILICEFCIALEHEDDSWEANCEQLAGLVALKDFQVEIDDRGVTDLETTIRSNYSKYLRLPKNCRIPEVDEFARERIGPYEPCDVPDSDYPDVAW</sequence>
<name>A0A1I8A6N2_9BILA</name>
<dbReference type="WBParaSite" id="L893_g33129.t1">
    <property type="protein sequence ID" value="L893_g33129.t1"/>
    <property type="gene ID" value="L893_g33129"/>
</dbReference>